<accession>A0AAE0LIC8</accession>
<dbReference type="AlphaFoldDB" id="A0AAE0LIC8"/>
<proteinExistence type="predicted"/>
<name>A0AAE0LIC8_9CHLO</name>
<sequence length="108" mass="11361">MRLLNAKLRAVNTHHDGMAASAGLSFQHFNVDDKDVEMTPASGGAPSFHAVSDSLAPAYVSGGELAAGGMYEEHAGMETDEEEDLRYSCPHTGGTLVHTHAVLLSTHG</sequence>
<evidence type="ECO:0000313" key="1">
    <source>
        <dbReference type="EMBL" id="KAK3286277.1"/>
    </source>
</evidence>
<gene>
    <name evidence="1" type="ORF">CYMTET_6156</name>
</gene>
<keyword evidence="2" id="KW-1185">Reference proteome</keyword>
<evidence type="ECO:0000313" key="2">
    <source>
        <dbReference type="Proteomes" id="UP001190700"/>
    </source>
</evidence>
<organism evidence="1 2">
    <name type="scientific">Cymbomonas tetramitiformis</name>
    <dbReference type="NCBI Taxonomy" id="36881"/>
    <lineage>
        <taxon>Eukaryota</taxon>
        <taxon>Viridiplantae</taxon>
        <taxon>Chlorophyta</taxon>
        <taxon>Pyramimonadophyceae</taxon>
        <taxon>Pyramimonadales</taxon>
        <taxon>Pyramimonadaceae</taxon>
        <taxon>Cymbomonas</taxon>
    </lineage>
</organism>
<comment type="caution">
    <text evidence="1">The sequence shown here is derived from an EMBL/GenBank/DDBJ whole genome shotgun (WGS) entry which is preliminary data.</text>
</comment>
<dbReference type="EMBL" id="LGRX02001359">
    <property type="protein sequence ID" value="KAK3286277.1"/>
    <property type="molecule type" value="Genomic_DNA"/>
</dbReference>
<reference evidence="1 2" key="1">
    <citation type="journal article" date="2015" name="Genome Biol. Evol.">
        <title>Comparative Genomics of a Bacterivorous Green Alga Reveals Evolutionary Causalities and Consequences of Phago-Mixotrophic Mode of Nutrition.</title>
        <authorList>
            <person name="Burns J.A."/>
            <person name="Paasch A."/>
            <person name="Narechania A."/>
            <person name="Kim E."/>
        </authorList>
    </citation>
    <scope>NUCLEOTIDE SEQUENCE [LARGE SCALE GENOMIC DNA]</scope>
    <source>
        <strain evidence="1 2">PLY_AMNH</strain>
    </source>
</reference>
<dbReference type="Proteomes" id="UP001190700">
    <property type="component" value="Unassembled WGS sequence"/>
</dbReference>
<protein>
    <submittedName>
        <fullName evidence="1">Uncharacterized protein</fullName>
    </submittedName>
</protein>